<dbReference type="Gene3D" id="2.40.10.340">
    <property type="entry name" value="Rod shape-determining protein MreC, domain 1"/>
    <property type="match status" value="1"/>
</dbReference>
<evidence type="ECO:0000259" key="5">
    <source>
        <dbReference type="Pfam" id="PF04085"/>
    </source>
</evidence>
<dbReference type="Gene3D" id="2.40.10.350">
    <property type="entry name" value="Rod shape-determining protein MreC, domain 2"/>
    <property type="match status" value="1"/>
</dbReference>
<dbReference type="InterPro" id="IPR042177">
    <property type="entry name" value="Cell/Rod_1"/>
</dbReference>
<reference evidence="6 7" key="1">
    <citation type="submission" date="2014-09" db="EMBL/GenBank/DDBJ databases">
        <title>Alistipes sp. 627, sp. nov., a novel member of the family Rikenellaceae isolated from human faeces.</title>
        <authorList>
            <person name="Shkoporov A.N."/>
            <person name="Chaplin A.V."/>
            <person name="Motuzova O.V."/>
            <person name="Kafarskaia L.I."/>
            <person name="Khokhlova E.V."/>
            <person name="Efimov B.A."/>
        </authorList>
    </citation>
    <scope>NUCLEOTIDE SEQUENCE [LARGE SCALE GENOMIC DNA]</scope>
    <source>
        <strain evidence="6 7">627</strain>
    </source>
</reference>
<accession>A0ABR4YJ88</accession>
<gene>
    <name evidence="6" type="ORF">LG35_07790</name>
</gene>
<proteinExistence type="inferred from homology"/>
<dbReference type="InterPro" id="IPR042175">
    <property type="entry name" value="Cell/Rod_MreC_2"/>
</dbReference>
<dbReference type="Pfam" id="PF04085">
    <property type="entry name" value="MreC"/>
    <property type="match status" value="1"/>
</dbReference>
<protein>
    <recommendedName>
        <fullName evidence="2">Cell shape-determining protein MreC</fullName>
    </recommendedName>
    <alternativeName>
        <fullName evidence="4">Cell shape protein MreC</fullName>
    </alternativeName>
</protein>
<keyword evidence="3" id="KW-0133">Cell shape</keyword>
<dbReference type="PANTHER" id="PTHR34138:SF1">
    <property type="entry name" value="CELL SHAPE-DETERMINING PROTEIN MREC"/>
    <property type="match status" value="1"/>
</dbReference>
<evidence type="ECO:0000313" key="6">
    <source>
        <dbReference type="EMBL" id="KHE41893.1"/>
    </source>
</evidence>
<name>A0ABR4YJ88_9BACT</name>
<feature type="domain" description="Rod shape-determining protein MreC beta-barrel core" evidence="5">
    <location>
        <begin position="107"/>
        <end position="255"/>
    </location>
</feature>
<dbReference type="InterPro" id="IPR055342">
    <property type="entry name" value="MreC_beta-barrel_core"/>
</dbReference>
<evidence type="ECO:0000256" key="1">
    <source>
        <dbReference type="ARBA" id="ARBA00009369"/>
    </source>
</evidence>
<comment type="similarity">
    <text evidence="1">Belongs to the MreC family.</text>
</comment>
<sequence length="278" mass="30618">MYRLVRFFKRYYAVFLFVLLEAGAISYYANSTSYTRATLLAGAARVTGGIEGFFASAGDYFSLRRENAVLLERLAEAETRLHAAIPAGDTLAARTDGMKYLFGTAKVVSNSIARQDNFFVIDKGTADGIEENMAVLSPEGAVAGYVRRHSDHYAVCMSVLNGSFSIGGRLKGSEYFGSVYWDGTDPREMTMVDIPRYADVKRGDTVLSAYSLRFPPDCFIGTVASVSESPDGIYHVIKIRLGAKMNALSDVLLVKYTDYEELETLAGEHFSDADKKKK</sequence>
<organism evidence="6 7">
    <name type="scientific">Alistipes inops</name>
    <dbReference type="NCBI Taxonomy" id="1501391"/>
    <lineage>
        <taxon>Bacteria</taxon>
        <taxon>Pseudomonadati</taxon>
        <taxon>Bacteroidota</taxon>
        <taxon>Bacteroidia</taxon>
        <taxon>Bacteroidales</taxon>
        <taxon>Rikenellaceae</taxon>
        <taxon>Alistipes</taxon>
    </lineage>
</organism>
<evidence type="ECO:0000256" key="4">
    <source>
        <dbReference type="ARBA" id="ARBA00032089"/>
    </source>
</evidence>
<comment type="caution">
    <text evidence="6">The sequence shown here is derived from an EMBL/GenBank/DDBJ whole genome shotgun (WGS) entry which is preliminary data.</text>
</comment>
<keyword evidence="7" id="KW-1185">Reference proteome</keyword>
<dbReference type="PANTHER" id="PTHR34138">
    <property type="entry name" value="CELL SHAPE-DETERMINING PROTEIN MREC"/>
    <property type="match status" value="1"/>
</dbReference>
<dbReference type="Proteomes" id="UP000030889">
    <property type="component" value="Unassembled WGS sequence"/>
</dbReference>
<dbReference type="RefSeq" id="WP_022063043.1">
    <property type="nucleotide sequence ID" value="NZ_JRGF01000008.1"/>
</dbReference>
<dbReference type="InterPro" id="IPR007221">
    <property type="entry name" value="MreC"/>
</dbReference>
<evidence type="ECO:0000256" key="2">
    <source>
        <dbReference type="ARBA" id="ARBA00013855"/>
    </source>
</evidence>
<evidence type="ECO:0000256" key="3">
    <source>
        <dbReference type="ARBA" id="ARBA00022960"/>
    </source>
</evidence>
<dbReference type="EMBL" id="JRGF01000008">
    <property type="protein sequence ID" value="KHE41893.1"/>
    <property type="molecule type" value="Genomic_DNA"/>
</dbReference>
<evidence type="ECO:0000313" key="7">
    <source>
        <dbReference type="Proteomes" id="UP000030889"/>
    </source>
</evidence>